<keyword evidence="2" id="KW-0677">Repeat</keyword>
<proteinExistence type="predicted"/>
<keyword evidence="4" id="KW-0809">Transit peptide</keyword>
<keyword evidence="1" id="KW-0507">mRNA processing</keyword>
<sequence>MGELYIFFGGRNYNYKTRPVFPMMLWKPVAAVYPRLIENAPGGLTIEEANKFRKKGRSLLPICKLAKNGVYLSLVKDVRDAFEVSDLVRVDCQGLKASDYKKIGAKLKDLVPCVLLSFEYEHILMWRGKDWKPNEQGAGASEAHSERECSVADSVKDTTRYAVMTNLPYGEKSGSEHLVPELALTKENVPE</sequence>
<evidence type="ECO:0000256" key="1">
    <source>
        <dbReference type="ARBA" id="ARBA00022664"/>
    </source>
</evidence>
<name>A0AA38GXE3_TAXCH</name>
<evidence type="ECO:0000313" key="9">
    <source>
        <dbReference type="EMBL" id="KAH9331088.1"/>
    </source>
</evidence>
<keyword evidence="5" id="KW-0508">mRNA splicing</keyword>
<dbReference type="GO" id="GO:0006397">
    <property type="term" value="P:mRNA processing"/>
    <property type="evidence" value="ECO:0007669"/>
    <property type="project" value="UniProtKB-KW"/>
</dbReference>
<dbReference type="SMART" id="SM01103">
    <property type="entry name" value="CRS1_YhbY"/>
    <property type="match status" value="1"/>
</dbReference>
<dbReference type="InterPro" id="IPR035920">
    <property type="entry name" value="YhbY-like_sf"/>
</dbReference>
<reference evidence="9 10" key="1">
    <citation type="journal article" date="2021" name="Nat. Plants">
        <title>The Taxus genome provides insights into paclitaxel biosynthesis.</title>
        <authorList>
            <person name="Xiong X."/>
            <person name="Gou J."/>
            <person name="Liao Q."/>
            <person name="Li Y."/>
            <person name="Zhou Q."/>
            <person name="Bi G."/>
            <person name="Li C."/>
            <person name="Du R."/>
            <person name="Wang X."/>
            <person name="Sun T."/>
            <person name="Guo L."/>
            <person name="Liang H."/>
            <person name="Lu P."/>
            <person name="Wu Y."/>
            <person name="Zhang Z."/>
            <person name="Ro D.K."/>
            <person name="Shang Y."/>
            <person name="Huang S."/>
            <person name="Yan J."/>
        </authorList>
    </citation>
    <scope>NUCLEOTIDE SEQUENCE [LARGE SCALE GENOMIC DNA]</scope>
    <source>
        <strain evidence="9">Ta-2019</strain>
    </source>
</reference>
<dbReference type="PROSITE" id="PS51295">
    <property type="entry name" value="CRM"/>
    <property type="match status" value="1"/>
</dbReference>
<accession>A0AA38GXE3</accession>
<dbReference type="GO" id="GO:1990904">
    <property type="term" value="C:ribonucleoprotein complex"/>
    <property type="evidence" value="ECO:0007669"/>
    <property type="project" value="UniProtKB-KW"/>
</dbReference>
<feature type="domain" description="CRM" evidence="8">
    <location>
        <begin position="42"/>
        <end position="138"/>
    </location>
</feature>
<evidence type="ECO:0000256" key="6">
    <source>
        <dbReference type="ARBA" id="ARBA00023274"/>
    </source>
</evidence>
<dbReference type="PANTHER" id="PTHR46247:SF1">
    <property type="entry name" value="CRS2-ASSOCIATED FACTOR 1, CHLOROPLASTIC"/>
    <property type="match status" value="1"/>
</dbReference>
<evidence type="ECO:0000256" key="4">
    <source>
        <dbReference type="ARBA" id="ARBA00022946"/>
    </source>
</evidence>
<dbReference type="OMA" id="CITHMRD"/>
<keyword evidence="10" id="KW-1185">Reference proteome</keyword>
<protein>
    <recommendedName>
        <fullName evidence="8">CRM domain-containing protein</fullName>
    </recommendedName>
</protein>
<dbReference type="SUPFAM" id="SSF75471">
    <property type="entry name" value="YhbY-like"/>
    <property type="match status" value="1"/>
</dbReference>
<evidence type="ECO:0000313" key="10">
    <source>
        <dbReference type="Proteomes" id="UP000824469"/>
    </source>
</evidence>
<dbReference type="AlphaFoldDB" id="A0AA38GXE3"/>
<keyword evidence="3 7" id="KW-0694">RNA-binding</keyword>
<feature type="non-terminal residue" evidence="9">
    <location>
        <position position="191"/>
    </location>
</feature>
<evidence type="ECO:0000259" key="8">
    <source>
        <dbReference type="PROSITE" id="PS51295"/>
    </source>
</evidence>
<evidence type="ECO:0000256" key="7">
    <source>
        <dbReference type="PROSITE-ProRule" id="PRU00626"/>
    </source>
</evidence>
<evidence type="ECO:0000256" key="3">
    <source>
        <dbReference type="ARBA" id="ARBA00022884"/>
    </source>
</evidence>
<evidence type="ECO:0000256" key="5">
    <source>
        <dbReference type="ARBA" id="ARBA00023187"/>
    </source>
</evidence>
<dbReference type="FunFam" id="3.30.110.60:FF:000002">
    <property type="entry name" value="CRS2-associated factor 1, chloroplastic"/>
    <property type="match status" value="1"/>
</dbReference>
<dbReference type="EMBL" id="JAHRHJ020000001">
    <property type="protein sequence ID" value="KAH9331088.1"/>
    <property type="molecule type" value="Genomic_DNA"/>
</dbReference>
<dbReference type="PANTHER" id="PTHR46247">
    <property type="entry name" value="CRS2-ASSOCIATED FACTOR 1, CHLOROPLASTIC"/>
    <property type="match status" value="1"/>
</dbReference>
<dbReference type="InterPro" id="IPR044599">
    <property type="entry name" value="CAF1P_plant"/>
</dbReference>
<dbReference type="Proteomes" id="UP000824469">
    <property type="component" value="Unassembled WGS sequence"/>
</dbReference>
<dbReference type="GO" id="GO:0003723">
    <property type="term" value="F:RNA binding"/>
    <property type="evidence" value="ECO:0007669"/>
    <property type="project" value="UniProtKB-UniRule"/>
</dbReference>
<dbReference type="InterPro" id="IPR001890">
    <property type="entry name" value="RNA-binding_CRM"/>
</dbReference>
<gene>
    <name evidence="9" type="ORF">KI387_003196</name>
</gene>
<dbReference type="Pfam" id="PF01985">
    <property type="entry name" value="CRS1_YhbY"/>
    <property type="match status" value="1"/>
</dbReference>
<evidence type="ECO:0000256" key="2">
    <source>
        <dbReference type="ARBA" id="ARBA00022737"/>
    </source>
</evidence>
<comment type="caution">
    <text evidence="9">The sequence shown here is derived from an EMBL/GenBank/DDBJ whole genome shotgun (WGS) entry which is preliminary data.</text>
</comment>
<dbReference type="GO" id="GO:0000373">
    <property type="term" value="P:Group II intron splicing"/>
    <property type="evidence" value="ECO:0007669"/>
    <property type="project" value="InterPro"/>
</dbReference>
<dbReference type="Gene3D" id="3.30.110.60">
    <property type="entry name" value="YhbY-like"/>
    <property type="match status" value="1"/>
</dbReference>
<keyword evidence="6" id="KW-0687">Ribonucleoprotein</keyword>
<organism evidence="9 10">
    <name type="scientific">Taxus chinensis</name>
    <name type="common">Chinese yew</name>
    <name type="synonym">Taxus wallichiana var. chinensis</name>
    <dbReference type="NCBI Taxonomy" id="29808"/>
    <lineage>
        <taxon>Eukaryota</taxon>
        <taxon>Viridiplantae</taxon>
        <taxon>Streptophyta</taxon>
        <taxon>Embryophyta</taxon>
        <taxon>Tracheophyta</taxon>
        <taxon>Spermatophyta</taxon>
        <taxon>Pinopsida</taxon>
        <taxon>Pinidae</taxon>
        <taxon>Conifers II</taxon>
        <taxon>Cupressales</taxon>
        <taxon>Taxaceae</taxon>
        <taxon>Taxus</taxon>
    </lineage>
</organism>